<sequence>MFLTFSDSAKFAEAATSFLSGQGLTIHHSFFSPSALASYQPGQSWPTGFLPLTPFILSIAFKLLPANDLTIAAVGFLLFAFCIGLVFLIAKKLHSARAGIVSALLFSSSLFFFEYAQNASTEIFFTTEILLFTYLALQKNKPRWLAIIPLLLMFITRQQAILFLLALPTYFICFGLKNWRHRLLSVIVIVLFFFGLYSLAKKDVSSIYSPLKPFYAVQMAAGVSQGLYLRGQTYSATPITLKDFAIKVVYNLYNFAKSPDRLAPTAIFLLYLFSFFTSKHRQFTFYTASVFLLFLLGASASLPNARYVHPVIPLVVISASPTLIQLLEKFSPRRFYLKLTAVLVFLTLPTIGFFTLDARFRRQQYNIDKPPVYRQISSLMAETIPKGKLIITNLDAWAAWYEGLTTMWFPLSPDLLSGHQDKVSYIVITNYKEHDGDFALGDWREVVYSPEKIGNQFLKTNYRLLTTFEIKPEQVYENQSYLGTILVRR</sequence>
<feature type="transmembrane region" description="Helical" evidence="8">
    <location>
        <begin position="96"/>
        <end position="113"/>
    </location>
</feature>
<dbReference type="PANTHER" id="PTHR33908:SF11">
    <property type="entry name" value="MEMBRANE PROTEIN"/>
    <property type="match status" value="1"/>
</dbReference>
<dbReference type="Proteomes" id="UP000177416">
    <property type="component" value="Unassembled WGS sequence"/>
</dbReference>
<feature type="transmembrane region" description="Helical" evidence="8">
    <location>
        <begin position="183"/>
        <end position="200"/>
    </location>
</feature>
<reference evidence="10 11" key="1">
    <citation type="journal article" date="2016" name="Nat. Commun.">
        <title>Thousands of microbial genomes shed light on interconnected biogeochemical processes in an aquifer system.</title>
        <authorList>
            <person name="Anantharaman K."/>
            <person name="Brown C.T."/>
            <person name="Hug L.A."/>
            <person name="Sharon I."/>
            <person name="Castelle C.J."/>
            <person name="Probst A.J."/>
            <person name="Thomas B.C."/>
            <person name="Singh A."/>
            <person name="Wilkins M.J."/>
            <person name="Karaoz U."/>
            <person name="Brodie E.L."/>
            <person name="Williams K.H."/>
            <person name="Hubbard S.S."/>
            <person name="Banfield J.F."/>
        </authorList>
    </citation>
    <scope>NUCLEOTIDE SEQUENCE [LARGE SCALE GENOMIC DNA]</scope>
</reference>
<accession>A0A1F5ZMP6</accession>
<dbReference type="InterPro" id="IPR038731">
    <property type="entry name" value="RgtA/B/C-like"/>
</dbReference>
<name>A0A1F5ZMP6_9BACT</name>
<evidence type="ECO:0000256" key="2">
    <source>
        <dbReference type="ARBA" id="ARBA00022475"/>
    </source>
</evidence>
<evidence type="ECO:0000313" key="10">
    <source>
        <dbReference type="EMBL" id="OGG13708.1"/>
    </source>
</evidence>
<dbReference type="InterPro" id="IPR050297">
    <property type="entry name" value="LipidA_mod_glycosyltrf_83"/>
</dbReference>
<keyword evidence="7 8" id="KW-0472">Membrane</keyword>
<comment type="subcellular location">
    <subcellularLocation>
        <location evidence="1">Cell membrane</location>
        <topology evidence="1">Multi-pass membrane protein</topology>
    </subcellularLocation>
</comment>
<keyword evidence="2" id="KW-1003">Cell membrane</keyword>
<keyword evidence="6 8" id="KW-1133">Transmembrane helix</keyword>
<feature type="transmembrane region" description="Helical" evidence="8">
    <location>
        <begin position="336"/>
        <end position="356"/>
    </location>
</feature>
<evidence type="ECO:0000256" key="1">
    <source>
        <dbReference type="ARBA" id="ARBA00004651"/>
    </source>
</evidence>
<feature type="transmembrane region" description="Helical" evidence="8">
    <location>
        <begin position="283"/>
        <end position="301"/>
    </location>
</feature>
<dbReference type="GO" id="GO:0005886">
    <property type="term" value="C:plasma membrane"/>
    <property type="evidence" value="ECO:0007669"/>
    <property type="project" value="UniProtKB-SubCell"/>
</dbReference>
<proteinExistence type="predicted"/>
<evidence type="ECO:0000259" key="9">
    <source>
        <dbReference type="Pfam" id="PF13231"/>
    </source>
</evidence>
<evidence type="ECO:0000256" key="6">
    <source>
        <dbReference type="ARBA" id="ARBA00022989"/>
    </source>
</evidence>
<organism evidence="10 11">
    <name type="scientific">Candidatus Gottesmanbacteria bacterium RIFCSPHIGHO2_01_FULL_46_14</name>
    <dbReference type="NCBI Taxonomy" id="1798380"/>
    <lineage>
        <taxon>Bacteria</taxon>
        <taxon>Candidatus Gottesmaniibacteriota</taxon>
    </lineage>
</organism>
<evidence type="ECO:0000256" key="5">
    <source>
        <dbReference type="ARBA" id="ARBA00022692"/>
    </source>
</evidence>
<protein>
    <recommendedName>
        <fullName evidence="9">Glycosyltransferase RgtA/B/C/D-like domain-containing protein</fullName>
    </recommendedName>
</protein>
<keyword evidence="4" id="KW-0808">Transferase</keyword>
<dbReference type="Pfam" id="PF13231">
    <property type="entry name" value="PMT_2"/>
    <property type="match status" value="1"/>
</dbReference>
<evidence type="ECO:0000313" key="11">
    <source>
        <dbReference type="Proteomes" id="UP000177416"/>
    </source>
</evidence>
<evidence type="ECO:0000256" key="8">
    <source>
        <dbReference type="SAM" id="Phobius"/>
    </source>
</evidence>
<dbReference type="EMBL" id="MFJJ01000036">
    <property type="protein sequence ID" value="OGG13708.1"/>
    <property type="molecule type" value="Genomic_DNA"/>
</dbReference>
<gene>
    <name evidence="10" type="ORF">A2875_02275</name>
</gene>
<feature type="domain" description="Glycosyltransferase RgtA/B/C/D-like" evidence="9">
    <location>
        <begin position="51"/>
        <end position="192"/>
    </location>
</feature>
<feature type="transmembrane region" description="Helical" evidence="8">
    <location>
        <begin position="69"/>
        <end position="89"/>
    </location>
</feature>
<dbReference type="GO" id="GO:0016763">
    <property type="term" value="F:pentosyltransferase activity"/>
    <property type="evidence" value="ECO:0007669"/>
    <property type="project" value="TreeGrafter"/>
</dbReference>
<feature type="transmembrane region" description="Helical" evidence="8">
    <location>
        <begin position="144"/>
        <end position="171"/>
    </location>
</feature>
<dbReference type="GO" id="GO:0009103">
    <property type="term" value="P:lipopolysaccharide biosynthetic process"/>
    <property type="evidence" value="ECO:0007669"/>
    <property type="project" value="UniProtKB-ARBA"/>
</dbReference>
<evidence type="ECO:0000256" key="4">
    <source>
        <dbReference type="ARBA" id="ARBA00022679"/>
    </source>
</evidence>
<keyword evidence="5 8" id="KW-0812">Transmembrane</keyword>
<dbReference type="PANTHER" id="PTHR33908">
    <property type="entry name" value="MANNOSYLTRANSFERASE YKCB-RELATED"/>
    <property type="match status" value="1"/>
</dbReference>
<evidence type="ECO:0000256" key="7">
    <source>
        <dbReference type="ARBA" id="ARBA00023136"/>
    </source>
</evidence>
<feature type="transmembrane region" description="Helical" evidence="8">
    <location>
        <begin position="307"/>
        <end position="324"/>
    </location>
</feature>
<evidence type="ECO:0000256" key="3">
    <source>
        <dbReference type="ARBA" id="ARBA00022676"/>
    </source>
</evidence>
<dbReference type="AlphaFoldDB" id="A0A1F5ZMP6"/>
<comment type="caution">
    <text evidence="10">The sequence shown here is derived from an EMBL/GenBank/DDBJ whole genome shotgun (WGS) entry which is preliminary data.</text>
</comment>
<keyword evidence="3" id="KW-0328">Glycosyltransferase</keyword>